<feature type="domain" description="BioF2-like acetyltransferase" evidence="1">
    <location>
        <begin position="181"/>
        <end position="329"/>
    </location>
</feature>
<protein>
    <recommendedName>
        <fullName evidence="1">BioF2-like acetyltransferase domain-containing protein</fullName>
    </recommendedName>
</protein>
<accession>A0A2K9LQ32</accession>
<name>A0A2K9LQ32_9GAMM</name>
<dbReference type="OrthoDB" id="9808976at2"/>
<dbReference type="SUPFAM" id="SSF55729">
    <property type="entry name" value="Acyl-CoA N-acyltransferases (Nat)"/>
    <property type="match status" value="1"/>
</dbReference>
<sequence length="373" mass="43463">MRKPDRYTITLETPTADKLKPLWCELEQRADSSFFQSWTWVSTWLDVYQPDCQQVSIYCDDVLVGLGLLTISVEWRHRWLRSRVLRLGQTGDPAQDQIWIEYNDLLLDRAHVDGASQAFMAFMLQQSSWDEFQFGACTEACQRRYQHEGCSSVERWSAPAYSVDLTAIRKDQRAYLETLSRNTRYQINRSERLYQEAGELEFTVLSAADAIAGYWERLSQLHQQRWGSQPVQSGFANASFVEFHQALIREGAKNAEVEFCALSLHGQVIGLLYNFLYRGCVYFYLSGLEFEADSRFKPGLVIHARAIQHYLDRGMDRYDFMGGEARYKQSLGHQHGTLQLVSLQRPKAMLRLEQLGRRLKARLQAQQERREHY</sequence>
<dbReference type="Pfam" id="PF13480">
    <property type="entry name" value="Acetyltransf_6"/>
    <property type="match status" value="1"/>
</dbReference>
<dbReference type="EMBL" id="CP022684">
    <property type="protein sequence ID" value="AUM13585.1"/>
    <property type="molecule type" value="Genomic_DNA"/>
</dbReference>
<reference evidence="3" key="1">
    <citation type="submission" date="2017-08" db="EMBL/GenBank/DDBJ databases">
        <title>Direct submision.</title>
        <authorList>
            <person name="Kim S.-J."/>
            <person name="Rhee S.-K."/>
        </authorList>
    </citation>
    <scope>NUCLEOTIDE SEQUENCE [LARGE SCALE GENOMIC DNA]</scope>
    <source>
        <strain evidence="3">GI5</strain>
    </source>
</reference>
<gene>
    <name evidence="2" type="ORF">Kalk_14665</name>
</gene>
<dbReference type="Gene3D" id="3.40.630.30">
    <property type="match status" value="1"/>
</dbReference>
<organism evidence="2 3">
    <name type="scientific">Ketobacter alkanivorans</name>
    <dbReference type="NCBI Taxonomy" id="1917421"/>
    <lineage>
        <taxon>Bacteria</taxon>
        <taxon>Pseudomonadati</taxon>
        <taxon>Pseudomonadota</taxon>
        <taxon>Gammaproteobacteria</taxon>
        <taxon>Pseudomonadales</taxon>
        <taxon>Ketobacteraceae</taxon>
        <taxon>Ketobacter</taxon>
    </lineage>
</organism>
<proteinExistence type="predicted"/>
<dbReference type="RefSeq" id="WP_101894960.1">
    <property type="nucleotide sequence ID" value="NZ_CP022684.1"/>
</dbReference>
<keyword evidence="3" id="KW-1185">Reference proteome</keyword>
<dbReference type="Proteomes" id="UP000235116">
    <property type="component" value="Chromosome"/>
</dbReference>
<evidence type="ECO:0000313" key="2">
    <source>
        <dbReference type="EMBL" id="AUM13585.1"/>
    </source>
</evidence>
<dbReference type="InterPro" id="IPR038740">
    <property type="entry name" value="BioF2-like_GNAT_dom"/>
</dbReference>
<dbReference type="KEGG" id="kak:Kalk_14665"/>
<dbReference type="AlphaFoldDB" id="A0A2K9LQ32"/>
<evidence type="ECO:0000259" key="1">
    <source>
        <dbReference type="Pfam" id="PF13480"/>
    </source>
</evidence>
<dbReference type="InterPro" id="IPR016181">
    <property type="entry name" value="Acyl_CoA_acyltransferase"/>
</dbReference>
<evidence type="ECO:0000313" key="3">
    <source>
        <dbReference type="Proteomes" id="UP000235116"/>
    </source>
</evidence>